<dbReference type="Proteomes" id="UP000327294">
    <property type="component" value="Chromosome"/>
</dbReference>
<accession>A0A5P8KJH3</accession>
<gene>
    <name evidence="1" type="ORF">F9278_26890</name>
</gene>
<sequence>MTDRRQQVLMAGLGKAGLYDLAPDDLAAVQAVVDGLDETAVRRIAHWLTVAGGDRAGASQA</sequence>
<name>A0A5P8KJH3_9ACTN</name>
<reference evidence="1 2" key="1">
    <citation type="submission" date="2019-10" db="EMBL/GenBank/DDBJ databases">
        <title>Streptomyces sp. strain GY16 isolated from leaves of Broussonetia papyrifera.</title>
        <authorList>
            <person name="Mo P."/>
        </authorList>
    </citation>
    <scope>NUCLEOTIDE SEQUENCE [LARGE SCALE GENOMIC DNA]</scope>
    <source>
        <strain evidence="1 2">GY16</strain>
    </source>
</reference>
<keyword evidence="2" id="KW-1185">Reference proteome</keyword>
<evidence type="ECO:0000313" key="1">
    <source>
        <dbReference type="EMBL" id="QFR02838.1"/>
    </source>
</evidence>
<dbReference type="EMBL" id="CP045096">
    <property type="protein sequence ID" value="QFR02838.1"/>
    <property type="molecule type" value="Genomic_DNA"/>
</dbReference>
<dbReference type="KEGG" id="sphv:F9278_26890"/>
<evidence type="ECO:0000313" key="2">
    <source>
        <dbReference type="Proteomes" id="UP000327294"/>
    </source>
</evidence>
<proteinExistence type="predicted"/>
<protein>
    <submittedName>
        <fullName evidence="1">Uncharacterized protein</fullName>
    </submittedName>
</protein>
<dbReference type="AlphaFoldDB" id="A0A5P8KJH3"/>
<organism evidence="1 2">
    <name type="scientific">Streptomyces phaeolivaceus</name>
    <dbReference type="NCBI Taxonomy" id="2653200"/>
    <lineage>
        <taxon>Bacteria</taxon>
        <taxon>Bacillati</taxon>
        <taxon>Actinomycetota</taxon>
        <taxon>Actinomycetes</taxon>
        <taxon>Kitasatosporales</taxon>
        <taxon>Streptomycetaceae</taxon>
        <taxon>Streptomyces</taxon>
    </lineage>
</organism>